<comment type="caution">
    <text evidence="1">The sequence shown here is derived from an EMBL/GenBank/DDBJ whole genome shotgun (WGS) entry which is preliminary data.</text>
</comment>
<evidence type="ECO:0000313" key="1">
    <source>
        <dbReference type="EMBL" id="MBF1164216.1"/>
    </source>
</evidence>
<gene>
    <name evidence="1" type="ORF">HXL68_04150</name>
</gene>
<proteinExistence type="predicted"/>
<reference evidence="1" key="1">
    <citation type="submission" date="2020-04" db="EMBL/GenBank/DDBJ databases">
        <title>Deep metagenomics examines the oral microbiome during advanced dental caries in children, revealing novel taxa and co-occurrences with host molecules.</title>
        <authorList>
            <person name="Baker J.L."/>
            <person name="Morton J.T."/>
            <person name="Dinis M."/>
            <person name="Alvarez R."/>
            <person name="Tran N.C."/>
            <person name="Knight R."/>
            <person name="Edlund A."/>
        </authorList>
    </citation>
    <scope>NUCLEOTIDE SEQUENCE</scope>
    <source>
        <strain evidence="1">JCVI_32_bin.24</strain>
    </source>
</reference>
<evidence type="ECO:0000313" key="2">
    <source>
        <dbReference type="Proteomes" id="UP000718593"/>
    </source>
</evidence>
<name>A0A930BRZ4_9RHOO</name>
<dbReference type="Proteomes" id="UP000718593">
    <property type="component" value="Unassembled WGS sequence"/>
</dbReference>
<dbReference type="EMBL" id="JABZMI010000048">
    <property type="protein sequence ID" value="MBF1164216.1"/>
    <property type="molecule type" value="Genomic_DNA"/>
</dbReference>
<accession>A0A930BRZ4</accession>
<protein>
    <submittedName>
        <fullName evidence="1">Uncharacterized protein</fullName>
    </submittedName>
</protein>
<dbReference type="AlphaFoldDB" id="A0A930BRZ4"/>
<sequence>MRSGHRQATASTGQHYERHPVSCDIEGDVYSGHYWVAGMILVVSTATGGTSRQLAGQPPAVLARTLLREFILARRDNPAALSGQG</sequence>
<organism evidence="1 2">
    <name type="scientific">Dechloromonas agitata</name>
    <dbReference type="NCBI Taxonomy" id="73030"/>
    <lineage>
        <taxon>Bacteria</taxon>
        <taxon>Pseudomonadati</taxon>
        <taxon>Pseudomonadota</taxon>
        <taxon>Betaproteobacteria</taxon>
        <taxon>Rhodocyclales</taxon>
        <taxon>Azonexaceae</taxon>
        <taxon>Dechloromonas</taxon>
    </lineage>
</organism>